<evidence type="ECO:0000256" key="9">
    <source>
        <dbReference type="ARBA" id="ARBA00023186"/>
    </source>
</evidence>
<evidence type="ECO:0000256" key="10">
    <source>
        <dbReference type="RuleBase" id="RU364116"/>
    </source>
</evidence>
<dbReference type="RefSeq" id="WP_093150180.1">
    <property type="nucleotide sequence ID" value="NZ_FNBW01000006.1"/>
</dbReference>
<evidence type="ECO:0000256" key="3">
    <source>
        <dbReference type="ARBA" id="ARBA00017228"/>
    </source>
</evidence>
<dbReference type="GO" id="GO:0006779">
    <property type="term" value="P:porphyrin-containing compound biosynthetic process"/>
    <property type="evidence" value="ECO:0007669"/>
    <property type="project" value="InterPro"/>
</dbReference>
<proteinExistence type="inferred from homology"/>
<dbReference type="SMART" id="SM00729">
    <property type="entry name" value="Elp3"/>
    <property type="match status" value="1"/>
</dbReference>
<dbReference type="PANTHER" id="PTHR13932">
    <property type="entry name" value="COPROPORPHYRINIGEN III OXIDASE"/>
    <property type="match status" value="1"/>
</dbReference>
<keyword evidence="9 10" id="KW-0143">Chaperone</keyword>
<dbReference type="InterPro" id="IPR006638">
    <property type="entry name" value="Elp3/MiaA/NifB-like_rSAM"/>
</dbReference>
<protein>
    <recommendedName>
        <fullName evidence="3 10">Heme chaperone HemW</fullName>
    </recommendedName>
</protein>
<dbReference type="CDD" id="cd01335">
    <property type="entry name" value="Radical_SAM"/>
    <property type="match status" value="1"/>
</dbReference>
<comment type="function">
    <text evidence="10">Probably acts as a heme chaperone, transferring heme to an unknown acceptor. Binds one molecule of heme per monomer, possibly covalently. Binds 1 [4Fe-4S] cluster. The cluster is coordinated with 3 cysteines and an exchangeable S-adenosyl-L-methionine.</text>
</comment>
<keyword evidence="10" id="KW-0963">Cytoplasm</keyword>
<evidence type="ECO:0000256" key="6">
    <source>
        <dbReference type="ARBA" id="ARBA00022723"/>
    </source>
</evidence>
<comment type="similarity">
    <text evidence="2">Belongs to the anaerobic coproporphyrinogen-III oxidase family. HemW subfamily.</text>
</comment>
<keyword evidence="13" id="KW-1185">Reference proteome</keyword>
<dbReference type="InterPro" id="IPR004559">
    <property type="entry name" value="HemW-like"/>
</dbReference>
<keyword evidence="4 10" id="KW-0349">Heme</keyword>
<dbReference type="InterPro" id="IPR010723">
    <property type="entry name" value="HemN_C"/>
</dbReference>
<evidence type="ECO:0000256" key="5">
    <source>
        <dbReference type="ARBA" id="ARBA00022691"/>
    </source>
</evidence>
<evidence type="ECO:0000256" key="4">
    <source>
        <dbReference type="ARBA" id="ARBA00022617"/>
    </source>
</evidence>
<dbReference type="SFLD" id="SFLDF00562">
    <property type="entry name" value="HemN-like__clustered_with_heat"/>
    <property type="match status" value="1"/>
</dbReference>
<evidence type="ECO:0000256" key="7">
    <source>
        <dbReference type="ARBA" id="ARBA00023004"/>
    </source>
</evidence>
<dbReference type="OrthoDB" id="9808022at2"/>
<dbReference type="Gene3D" id="3.20.20.70">
    <property type="entry name" value="Aldolase class I"/>
    <property type="match status" value="1"/>
</dbReference>
<comment type="cofactor">
    <cofactor evidence="1">
        <name>[4Fe-4S] cluster</name>
        <dbReference type="ChEBI" id="CHEBI:49883"/>
    </cofactor>
</comment>
<evidence type="ECO:0000256" key="2">
    <source>
        <dbReference type="ARBA" id="ARBA00006100"/>
    </source>
</evidence>
<accession>A0A8G2EWB2</accession>
<feature type="domain" description="Radical SAM core" evidence="11">
    <location>
        <begin position="14"/>
        <end position="251"/>
    </location>
</feature>
<sequence length="414" mass="44979">MAALLATDPTARAAAASDPLGLYVHWPFCRAKCPYCDFNSHVSDSVDHALWRNLLVRELETLAPRVGGAADGTRRLVSIFFGGGTPSLMEPETVADVLAAARRLFRFNNDIEITLEANPTSVEAAKMAAFRQAGITRVSLGVQALDDASLRFLGREHSAAEALAALDAVRAQFDTVSFDLIYARPEQDLAGWQRELERAIALEPVHLSLYQLTIEPTTPFYARHARGEFALPDDDGAADLYEATQEILGRAGLPAYEVSNHARPGHECRHNLVYWRYQDYLGIGPGAHGRLSDGRPGAAKTATRTHRAPTIWLDRVAREGHALVDDAPIPRDEALMEAVLMGLRIDEGLTEDRCRHLFGAAPADLFEAPALEGLVAAGFLETAGADIRATAAGRARLDAVTARLLQHARPLTGR</sequence>
<gene>
    <name evidence="12" type="ORF">SAMN05660686_02136</name>
</gene>
<dbReference type="InterPro" id="IPR013785">
    <property type="entry name" value="Aldolase_TIM"/>
</dbReference>
<evidence type="ECO:0000313" key="13">
    <source>
        <dbReference type="Proteomes" id="UP000198615"/>
    </source>
</evidence>
<dbReference type="SFLD" id="SFLDF00288">
    <property type="entry name" value="HemN-like__clustered_with_nucl"/>
    <property type="match status" value="1"/>
</dbReference>
<keyword evidence="10" id="KW-0004">4Fe-4S</keyword>
<comment type="caution">
    <text evidence="12">The sequence shown here is derived from an EMBL/GenBank/DDBJ whole genome shotgun (WGS) entry which is preliminary data.</text>
</comment>
<dbReference type="AlphaFoldDB" id="A0A8G2EWB2"/>
<evidence type="ECO:0000259" key="11">
    <source>
        <dbReference type="PROSITE" id="PS51918"/>
    </source>
</evidence>
<dbReference type="GO" id="GO:0046872">
    <property type="term" value="F:metal ion binding"/>
    <property type="evidence" value="ECO:0007669"/>
    <property type="project" value="UniProtKB-UniRule"/>
</dbReference>
<dbReference type="InterPro" id="IPR007197">
    <property type="entry name" value="rSAM"/>
</dbReference>
<dbReference type="InterPro" id="IPR034505">
    <property type="entry name" value="Coproporphyrinogen-III_oxidase"/>
</dbReference>
<name>A0A8G2EWB2_9PROT</name>
<dbReference type="Pfam" id="PF04055">
    <property type="entry name" value="Radical_SAM"/>
    <property type="match status" value="1"/>
</dbReference>
<dbReference type="PROSITE" id="PS51918">
    <property type="entry name" value="RADICAL_SAM"/>
    <property type="match status" value="1"/>
</dbReference>
<dbReference type="GO" id="GO:0051539">
    <property type="term" value="F:4 iron, 4 sulfur cluster binding"/>
    <property type="evidence" value="ECO:0007669"/>
    <property type="project" value="UniProtKB-UniRule"/>
</dbReference>
<dbReference type="Proteomes" id="UP000198615">
    <property type="component" value="Unassembled WGS sequence"/>
</dbReference>
<evidence type="ECO:0000256" key="1">
    <source>
        <dbReference type="ARBA" id="ARBA00001966"/>
    </source>
</evidence>
<dbReference type="NCBIfam" id="TIGR00539">
    <property type="entry name" value="hemN_rel"/>
    <property type="match status" value="1"/>
</dbReference>
<keyword evidence="5 10" id="KW-0949">S-adenosyl-L-methionine</keyword>
<reference evidence="12 13" key="1">
    <citation type="submission" date="2016-10" db="EMBL/GenBank/DDBJ databases">
        <authorList>
            <person name="Varghese N."/>
            <person name="Submissions S."/>
        </authorList>
    </citation>
    <scope>NUCLEOTIDE SEQUENCE [LARGE SCALE GENOMIC DNA]</scope>
    <source>
        <strain evidence="12 13">DSM 18839</strain>
    </source>
</reference>
<dbReference type="PANTHER" id="PTHR13932:SF5">
    <property type="entry name" value="RADICAL S-ADENOSYL METHIONINE DOMAIN-CONTAINING PROTEIN 1, MITOCHONDRIAL"/>
    <property type="match status" value="1"/>
</dbReference>
<evidence type="ECO:0000313" key="12">
    <source>
        <dbReference type="EMBL" id="SDF73896.1"/>
    </source>
</evidence>
<dbReference type="SFLD" id="SFLDG01065">
    <property type="entry name" value="anaerobic_coproporphyrinogen-I"/>
    <property type="match status" value="2"/>
</dbReference>
<organism evidence="12 13">
    <name type="scientific">Thalassobaculum litoreum DSM 18839</name>
    <dbReference type="NCBI Taxonomy" id="1123362"/>
    <lineage>
        <taxon>Bacteria</taxon>
        <taxon>Pseudomonadati</taxon>
        <taxon>Pseudomonadota</taxon>
        <taxon>Alphaproteobacteria</taxon>
        <taxon>Rhodospirillales</taxon>
        <taxon>Thalassobaculaceae</taxon>
        <taxon>Thalassobaculum</taxon>
    </lineage>
</organism>
<keyword evidence="7 10" id="KW-0408">Iron</keyword>
<evidence type="ECO:0000256" key="8">
    <source>
        <dbReference type="ARBA" id="ARBA00023014"/>
    </source>
</evidence>
<dbReference type="Pfam" id="PF06969">
    <property type="entry name" value="HemN_C"/>
    <property type="match status" value="1"/>
</dbReference>
<dbReference type="GO" id="GO:0005737">
    <property type="term" value="C:cytoplasm"/>
    <property type="evidence" value="ECO:0007669"/>
    <property type="project" value="UniProtKB-SubCell"/>
</dbReference>
<comment type="subcellular location">
    <subcellularLocation>
        <location evidence="10">Cytoplasm</location>
    </subcellularLocation>
</comment>
<dbReference type="SFLD" id="SFLDS00029">
    <property type="entry name" value="Radical_SAM"/>
    <property type="match status" value="2"/>
</dbReference>
<keyword evidence="8 10" id="KW-0411">Iron-sulfur</keyword>
<keyword evidence="6 10" id="KW-0479">Metal-binding</keyword>
<dbReference type="EMBL" id="FNBW01000006">
    <property type="protein sequence ID" value="SDF73896.1"/>
    <property type="molecule type" value="Genomic_DNA"/>
</dbReference>
<dbReference type="SUPFAM" id="SSF102114">
    <property type="entry name" value="Radical SAM enzymes"/>
    <property type="match status" value="1"/>
</dbReference>
<dbReference type="InterPro" id="IPR058240">
    <property type="entry name" value="rSAM_sf"/>
</dbReference>
<dbReference type="GO" id="GO:0004109">
    <property type="term" value="F:coproporphyrinogen oxidase activity"/>
    <property type="evidence" value="ECO:0007669"/>
    <property type="project" value="InterPro"/>
</dbReference>